<dbReference type="AlphaFoldDB" id="A0A4Z2I8P9"/>
<proteinExistence type="predicted"/>
<evidence type="ECO:0000256" key="1">
    <source>
        <dbReference type="SAM" id="MobiDB-lite"/>
    </source>
</evidence>
<protein>
    <submittedName>
        <fullName evidence="2">Uncharacterized protein</fullName>
    </submittedName>
</protein>
<name>A0A4Z2I8P9_9TELE</name>
<reference evidence="2 3" key="1">
    <citation type="submission" date="2019-03" db="EMBL/GenBank/DDBJ databases">
        <title>First draft genome of Liparis tanakae, snailfish: a comprehensive survey of snailfish specific genes.</title>
        <authorList>
            <person name="Kim W."/>
            <person name="Song I."/>
            <person name="Jeong J.-H."/>
            <person name="Kim D."/>
            <person name="Kim S."/>
            <person name="Ryu S."/>
            <person name="Song J.Y."/>
            <person name="Lee S.K."/>
        </authorList>
    </citation>
    <scope>NUCLEOTIDE SEQUENCE [LARGE SCALE GENOMIC DNA]</scope>
    <source>
        <tissue evidence="2">Muscle</tissue>
    </source>
</reference>
<dbReference type="Proteomes" id="UP000314294">
    <property type="component" value="Unassembled WGS sequence"/>
</dbReference>
<accession>A0A4Z2I8P9</accession>
<evidence type="ECO:0000313" key="2">
    <source>
        <dbReference type="EMBL" id="TNN74250.1"/>
    </source>
</evidence>
<dbReference type="EMBL" id="SRLO01000116">
    <property type="protein sequence ID" value="TNN74250.1"/>
    <property type="molecule type" value="Genomic_DNA"/>
</dbReference>
<keyword evidence="3" id="KW-1185">Reference proteome</keyword>
<comment type="caution">
    <text evidence="2">The sequence shown here is derived from an EMBL/GenBank/DDBJ whole genome shotgun (WGS) entry which is preliminary data.</text>
</comment>
<feature type="region of interest" description="Disordered" evidence="1">
    <location>
        <begin position="125"/>
        <end position="148"/>
    </location>
</feature>
<gene>
    <name evidence="2" type="ORF">EYF80_015493</name>
</gene>
<sequence>MKPGDVDAASWSPVGWFQSGCKVIRLGQRGAVGPPGPSGAPPSHLCSDSMVAGSERTGLQNDIHTQPGCLPGTGSTAWASCRDGEGGLQHAASSDTLRERRLCRDRPPVRVCPGDAVLCMERIRRARGEGRREEEKEGWRAEEMEKES</sequence>
<organism evidence="2 3">
    <name type="scientific">Liparis tanakae</name>
    <name type="common">Tanaka's snailfish</name>
    <dbReference type="NCBI Taxonomy" id="230148"/>
    <lineage>
        <taxon>Eukaryota</taxon>
        <taxon>Metazoa</taxon>
        <taxon>Chordata</taxon>
        <taxon>Craniata</taxon>
        <taxon>Vertebrata</taxon>
        <taxon>Euteleostomi</taxon>
        <taxon>Actinopterygii</taxon>
        <taxon>Neopterygii</taxon>
        <taxon>Teleostei</taxon>
        <taxon>Neoteleostei</taxon>
        <taxon>Acanthomorphata</taxon>
        <taxon>Eupercaria</taxon>
        <taxon>Perciformes</taxon>
        <taxon>Cottioidei</taxon>
        <taxon>Cottales</taxon>
        <taxon>Liparidae</taxon>
        <taxon>Liparis</taxon>
    </lineage>
</organism>
<evidence type="ECO:0000313" key="3">
    <source>
        <dbReference type="Proteomes" id="UP000314294"/>
    </source>
</evidence>